<name>A0A3B4D6T1_PYGNA</name>
<reference evidence="5" key="3">
    <citation type="submission" date="2025-09" db="UniProtKB">
        <authorList>
            <consortium name="Ensembl"/>
        </authorList>
    </citation>
    <scope>IDENTIFICATION</scope>
</reference>
<feature type="domain" description="ENPP1-3/EXOG-like endonuclease/phosphodiesterase" evidence="3">
    <location>
        <begin position="64"/>
        <end position="254"/>
    </location>
</feature>
<reference evidence="5 6" key="1">
    <citation type="submission" date="2020-10" db="EMBL/GenBank/DDBJ databases">
        <title>Pygocentrus nattereri (red-bellied piranha) genome, fPygNat1, primary haplotype.</title>
        <authorList>
            <person name="Myers G."/>
            <person name="Meyer A."/>
            <person name="Karagic N."/>
            <person name="Pippel M."/>
            <person name="Winkler S."/>
            <person name="Tracey A."/>
            <person name="Wood J."/>
            <person name="Formenti G."/>
            <person name="Howe K."/>
            <person name="Fedrigo O."/>
            <person name="Jarvis E.D."/>
        </authorList>
    </citation>
    <scope>NUCLEOTIDE SEQUENCE [LARGE SCALE GENOMIC DNA]</scope>
</reference>
<dbReference type="GO" id="GO:0003676">
    <property type="term" value="F:nucleic acid binding"/>
    <property type="evidence" value="ECO:0007669"/>
    <property type="project" value="InterPro"/>
</dbReference>
<feature type="domain" description="DNA/RNA non-specific endonuclease/pyrophosphatase/phosphodiesterase" evidence="4">
    <location>
        <begin position="63"/>
        <end position="253"/>
    </location>
</feature>
<dbReference type="Gene3D" id="3.40.570.10">
    <property type="entry name" value="Extracellular Endonuclease, subunit A"/>
    <property type="match status" value="1"/>
</dbReference>
<accession>A0A3B4D6T1</accession>
<feature type="region of interest" description="Disordered" evidence="1">
    <location>
        <begin position="89"/>
        <end position="111"/>
    </location>
</feature>
<protein>
    <recommendedName>
        <fullName evidence="7">Endonuclease domain-containing 1 protein-like</fullName>
    </recommendedName>
</protein>
<keyword evidence="2" id="KW-0732">Signal</keyword>
<dbReference type="SMART" id="SM00477">
    <property type="entry name" value="NUC"/>
    <property type="match status" value="1"/>
</dbReference>
<proteinExistence type="predicted"/>
<evidence type="ECO:0008006" key="7">
    <source>
        <dbReference type="Google" id="ProtNLM"/>
    </source>
</evidence>
<keyword evidence="6" id="KW-1185">Reference proteome</keyword>
<feature type="chain" id="PRO_5017372478" description="Endonuclease domain-containing 1 protein-like" evidence="2">
    <location>
        <begin position="18"/>
        <end position="255"/>
    </location>
</feature>
<evidence type="ECO:0000259" key="4">
    <source>
        <dbReference type="SMART" id="SM00892"/>
    </source>
</evidence>
<evidence type="ECO:0000259" key="3">
    <source>
        <dbReference type="SMART" id="SM00477"/>
    </source>
</evidence>
<dbReference type="InterPro" id="IPR039015">
    <property type="entry name" value="ENDOD1"/>
</dbReference>
<evidence type="ECO:0000256" key="2">
    <source>
        <dbReference type="SAM" id="SignalP"/>
    </source>
</evidence>
<evidence type="ECO:0000256" key="1">
    <source>
        <dbReference type="SAM" id="MobiDB-lite"/>
    </source>
</evidence>
<dbReference type="InterPro" id="IPR044925">
    <property type="entry name" value="His-Me_finger_sf"/>
</dbReference>
<dbReference type="PANTHER" id="PTHR21472">
    <property type="entry name" value="ENDONUCLEASE DOMAIN-CONTAINING 1 PROTEIN ENDOD1"/>
    <property type="match status" value="1"/>
</dbReference>
<dbReference type="GO" id="GO:0046872">
    <property type="term" value="F:metal ion binding"/>
    <property type="evidence" value="ECO:0007669"/>
    <property type="project" value="InterPro"/>
</dbReference>
<dbReference type="STRING" id="42514.ENSPNAP00000018831"/>
<dbReference type="AlphaFoldDB" id="A0A3B4D6T1"/>
<reference evidence="5" key="2">
    <citation type="submission" date="2025-08" db="UniProtKB">
        <authorList>
            <consortium name="Ensembl"/>
        </authorList>
    </citation>
    <scope>IDENTIFICATION</scope>
</reference>
<sequence length="255" mass="29462">MKLLAIVLMLLTLGAVGKVVENFKDCTDFFWMSQPPFFYSESANKLQILPSDKHKTICQAFNNKYYFATLYDTVRKIPVYSAYKYTGSSECNMKRPSWRSDPELKDEQASNNDYENTKYERGHLYPVCHAPNSEAVKSTFTLTNAAPQKCDFNKMWYHRVENKVRETLKKCPQNTAYIVTGVVPSDTEKMGVVTVPSHFWTAYYGGNNCAFGGYIMGKDEDDETKYEDLNEFEDELTKLYKRKVQVFSKKQARTS</sequence>
<dbReference type="GO" id="GO:0016787">
    <property type="term" value="F:hydrolase activity"/>
    <property type="evidence" value="ECO:0007669"/>
    <property type="project" value="InterPro"/>
</dbReference>
<dbReference type="GeneTree" id="ENSGT01030000234592"/>
<dbReference type="InterPro" id="IPR001604">
    <property type="entry name" value="Endo_G_ENPP1-like_dom"/>
</dbReference>
<dbReference type="InterPro" id="IPR044929">
    <property type="entry name" value="DNA/RNA_non-sp_Endonuclease_sf"/>
</dbReference>
<feature type="compositionally biased region" description="Basic and acidic residues" evidence="1">
    <location>
        <begin position="98"/>
        <end position="108"/>
    </location>
</feature>
<gene>
    <name evidence="5" type="primary">CTSH</name>
</gene>
<dbReference type="OrthoDB" id="69221at2759"/>
<evidence type="ECO:0000313" key="5">
    <source>
        <dbReference type="Ensembl" id="ENSPNAP00000018831.1"/>
    </source>
</evidence>
<dbReference type="PANTHER" id="PTHR21472:SF30">
    <property type="entry name" value="ENDONUCLEASE DOMAIN-CONTAINING 1 PROTEIN-RELATED"/>
    <property type="match status" value="1"/>
</dbReference>
<dbReference type="Pfam" id="PF01223">
    <property type="entry name" value="Endonuclease_NS"/>
    <property type="match status" value="1"/>
</dbReference>
<dbReference type="OMA" id="PQRKLFN"/>
<dbReference type="Proteomes" id="UP001501920">
    <property type="component" value="Chromosome 11"/>
</dbReference>
<dbReference type="InterPro" id="IPR020821">
    <property type="entry name" value="ENPP1-3/EXOG-like_nuc-like"/>
</dbReference>
<evidence type="ECO:0000313" key="6">
    <source>
        <dbReference type="Proteomes" id="UP001501920"/>
    </source>
</evidence>
<dbReference type="Ensembl" id="ENSPNAT00000028245.2">
    <property type="protein sequence ID" value="ENSPNAP00000018831.1"/>
    <property type="gene ID" value="ENSPNAG00000025288.2"/>
</dbReference>
<organism evidence="5 6">
    <name type="scientific">Pygocentrus nattereri</name>
    <name type="common">Red-bellied piranha</name>
    <dbReference type="NCBI Taxonomy" id="42514"/>
    <lineage>
        <taxon>Eukaryota</taxon>
        <taxon>Metazoa</taxon>
        <taxon>Chordata</taxon>
        <taxon>Craniata</taxon>
        <taxon>Vertebrata</taxon>
        <taxon>Euteleostomi</taxon>
        <taxon>Actinopterygii</taxon>
        <taxon>Neopterygii</taxon>
        <taxon>Teleostei</taxon>
        <taxon>Ostariophysi</taxon>
        <taxon>Characiformes</taxon>
        <taxon>Characoidei</taxon>
        <taxon>Pygocentrus</taxon>
    </lineage>
</organism>
<dbReference type="SUPFAM" id="SSF54060">
    <property type="entry name" value="His-Me finger endonucleases"/>
    <property type="match status" value="1"/>
</dbReference>
<dbReference type="SMART" id="SM00892">
    <property type="entry name" value="Endonuclease_NS"/>
    <property type="match status" value="1"/>
</dbReference>
<feature type="signal peptide" evidence="2">
    <location>
        <begin position="1"/>
        <end position="17"/>
    </location>
</feature>